<organism evidence="1 2">
    <name type="scientific">Trinickia fusca</name>
    <dbReference type="NCBI Taxonomy" id="2419777"/>
    <lineage>
        <taxon>Bacteria</taxon>
        <taxon>Pseudomonadati</taxon>
        <taxon>Pseudomonadota</taxon>
        <taxon>Betaproteobacteria</taxon>
        <taxon>Burkholderiales</taxon>
        <taxon>Burkholderiaceae</taxon>
        <taxon>Trinickia</taxon>
    </lineage>
</organism>
<evidence type="ECO:0000313" key="2">
    <source>
        <dbReference type="Proteomes" id="UP000280434"/>
    </source>
</evidence>
<dbReference type="Gene3D" id="3.30.420.40">
    <property type="match status" value="1"/>
</dbReference>
<reference evidence="1 2" key="1">
    <citation type="submission" date="2018-10" db="EMBL/GenBank/DDBJ databases">
        <title>Paraburkholderia sp. 7MK8-2, isolated from soil.</title>
        <authorList>
            <person name="Gao Z.-H."/>
            <person name="Qiu L.-H."/>
        </authorList>
    </citation>
    <scope>NUCLEOTIDE SEQUENCE [LARGE SCALE GENOMIC DNA]</scope>
    <source>
        <strain evidence="1 2">7MK8-2</strain>
    </source>
</reference>
<name>A0A494X8M8_9BURK</name>
<protein>
    <submittedName>
        <fullName evidence="1">Pilus assembly protein PilM</fullName>
    </submittedName>
</protein>
<dbReference type="RefSeq" id="WP_121281409.1">
    <property type="nucleotide sequence ID" value="NZ_RBZV01000015.1"/>
</dbReference>
<accession>A0A494X8M8</accession>
<sequence>MLIENLPLPTSRRFAAGIDISRRQVRLAVLSRVRQAVPVRIEWLGAASLDEGVMSGVAIVDRMAVAATLAELLGQWPQRRSVRLLRCAMAVPGSATVLTSVPLPDVRDASDDSSMPVLDAMAPAAAAAAERAAGLERSALALDWFVEEAARAGGAARGQRMTVAATAREHLQARVEVAAVAGVALSAVDGEPPAALRALWHTAAFELGEGVCFVALWVGSDGVYAWRIVDEVVEAHVRYPGSEYEDLAGALHSLAGGHAPAWAVAGGELELMAEVGFSLADIGDLLGCSVVPFECAPFCDDGVGDAAMAPRQWRHASTFAVAFGLALRGVAE</sequence>
<keyword evidence="2" id="KW-1185">Reference proteome</keyword>
<dbReference type="OrthoDB" id="9125096at2"/>
<gene>
    <name evidence="1" type="ORF">D7S89_24245</name>
</gene>
<evidence type="ECO:0000313" key="1">
    <source>
        <dbReference type="EMBL" id="RKP44043.1"/>
    </source>
</evidence>
<dbReference type="AlphaFoldDB" id="A0A494X8M8"/>
<proteinExistence type="predicted"/>
<dbReference type="Gene3D" id="3.30.1490.300">
    <property type="match status" value="1"/>
</dbReference>
<comment type="caution">
    <text evidence="1">The sequence shown here is derived from an EMBL/GenBank/DDBJ whole genome shotgun (WGS) entry which is preliminary data.</text>
</comment>
<dbReference type="EMBL" id="RBZV01000015">
    <property type="protein sequence ID" value="RKP44043.1"/>
    <property type="molecule type" value="Genomic_DNA"/>
</dbReference>
<dbReference type="Proteomes" id="UP000280434">
    <property type="component" value="Unassembled WGS sequence"/>
</dbReference>